<feature type="compositionally biased region" description="Basic and acidic residues" evidence="1">
    <location>
        <begin position="503"/>
        <end position="512"/>
    </location>
</feature>
<evidence type="ECO:0000313" key="2">
    <source>
        <dbReference type="EMBL" id="CBY30474.1"/>
    </source>
</evidence>
<reference evidence="2" key="1">
    <citation type="journal article" date="2010" name="Science">
        <title>Plasticity of animal genome architecture unmasked by rapid evolution of a pelagic tunicate.</title>
        <authorList>
            <person name="Denoeud F."/>
            <person name="Henriet S."/>
            <person name="Mungpakdee S."/>
            <person name="Aury J.M."/>
            <person name="Da Silva C."/>
            <person name="Brinkmann H."/>
            <person name="Mikhaleva J."/>
            <person name="Olsen L.C."/>
            <person name="Jubin C."/>
            <person name="Canestro C."/>
            <person name="Bouquet J.M."/>
            <person name="Danks G."/>
            <person name="Poulain J."/>
            <person name="Campsteijn C."/>
            <person name="Adamski M."/>
            <person name="Cross I."/>
            <person name="Yadetie F."/>
            <person name="Muffato M."/>
            <person name="Louis A."/>
            <person name="Butcher S."/>
            <person name="Tsagkogeorga G."/>
            <person name="Konrad A."/>
            <person name="Singh S."/>
            <person name="Jensen M.F."/>
            <person name="Cong E.H."/>
            <person name="Eikeseth-Otteraa H."/>
            <person name="Noel B."/>
            <person name="Anthouard V."/>
            <person name="Porcel B.M."/>
            <person name="Kachouri-Lafond R."/>
            <person name="Nishino A."/>
            <person name="Ugolini M."/>
            <person name="Chourrout P."/>
            <person name="Nishida H."/>
            <person name="Aasland R."/>
            <person name="Huzurbazar S."/>
            <person name="Westhof E."/>
            <person name="Delsuc F."/>
            <person name="Lehrach H."/>
            <person name="Reinhardt R."/>
            <person name="Weissenbach J."/>
            <person name="Roy S.W."/>
            <person name="Artiguenave F."/>
            <person name="Postlethwait J.H."/>
            <person name="Manak J.R."/>
            <person name="Thompson E.M."/>
            <person name="Jaillon O."/>
            <person name="Du Pasquier L."/>
            <person name="Boudinot P."/>
            <person name="Liberles D.A."/>
            <person name="Volff J.N."/>
            <person name="Philippe H."/>
            <person name="Lenhard B."/>
            <person name="Roest Crollius H."/>
            <person name="Wincker P."/>
            <person name="Chourrout D."/>
        </authorList>
    </citation>
    <scope>NUCLEOTIDE SEQUENCE [LARGE SCALE GENOMIC DNA]</scope>
</reference>
<protein>
    <submittedName>
        <fullName evidence="2">Uncharacterized protein</fullName>
    </submittedName>
</protein>
<dbReference type="EMBL" id="FN654276">
    <property type="protein sequence ID" value="CBY30474.1"/>
    <property type="molecule type" value="Genomic_DNA"/>
</dbReference>
<gene>
    <name evidence="2" type="ORF">GSOID_T00018343001</name>
</gene>
<feature type="compositionally biased region" description="Basic and acidic residues" evidence="1">
    <location>
        <begin position="237"/>
        <end position="247"/>
    </location>
</feature>
<dbReference type="Proteomes" id="UP000011014">
    <property type="component" value="Unassembled WGS sequence"/>
</dbReference>
<feature type="compositionally biased region" description="Polar residues" evidence="1">
    <location>
        <begin position="123"/>
        <end position="153"/>
    </location>
</feature>
<feature type="region of interest" description="Disordered" evidence="1">
    <location>
        <begin position="501"/>
        <end position="530"/>
    </location>
</feature>
<feature type="compositionally biased region" description="Polar residues" evidence="1">
    <location>
        <begin position="513"/>
        <end position="523"/>
    </location>
</feature>
<feature type="compositionally biased region" description="Basic residues" evidence="1">
    <location>
        <begin position="263"/>
        <end position="281"/>
    </location>
</feature>
<feature type="region of interest" description="Disordered" evidence="1">
    <location>
        <begin position="237"/>
        <end position="283"/>
    </location>
</feature>
<accession>E4Y476</accession>
<name>E4Y476_OIKDI</name>
<evidence type="ECO:0000256" key="1">
    <source>
        <dbReference type="SAM" id="MobiDB-lite"/>
    </source>
</evidence>
<dbReference type="AlphaFoldDB" id="E4Y476"/>
<sequence>MGVLKRFFKCSDETCNNEWGSIAYKMEDQQCPKCTKIARYHKTKQKKKNGFLLGTYECQGRKDRKCGKIWKSAVAFKGSWQQCRRCDTKCHPVHVIEHDYEDVTTIASSSICSELADVTLDANNNQPSSATSGSGDNSATVPQQSIESKTANDASEDQLPKRQIHHDAGHVMAKCGECISLGELCVRYYEFIRNPEKEKAAKKKADKLRPMLKAKMYEEQGIHLDFIKNFLGKEEQKQKLQKIEKEQPPSSGSDNEDPPRQPPIHKRRYRKRRPKKGKIKSIPRNYFTDGTLCRDSRGQISDAKVGATRDISSTTQQRVDYVVLENSLECGDEKYKGIGDLCRIKILLAKKMFHCKDGYHFFMSTTDFPAFKVKTCLLQDHQEVFPADYIPRRARKRGKRGRKSAEDRSVKRKIRKLSDPEYNPAYKMRSDMITMENEWAPKIDDLKIRYIASRSRLTILLREKRYWVENGYHFFHRSGVFPMLKIKSSILPEINVHKCSRKTKTENPEPTDHPNSLIRTQSKTKTEQENFKKLGIKMRIRSEKGKTIIDYS</sequence>
<organism evidence="2">
    <name type="scientific">Oikopleura dioica</name>
    <name type="common">Tunicate</name>
    <dbReference type="NCBI Taxonomy" id="34765"/>
    <lineage>
        <taxon>Eukaryota</taxon>
        <taxon>Metazoa</taxon>
        <taxon>Chordata</taxon>
        <taxon>Tunicata</taxon>
        <taxon>Appendicularia</taxon>
        <taxon>Copelata</taxon>
        <taxon>Oikopleuridae</taxon>
        <taxon>Oikopleura</taxon>
    </lineage>
</organism>
<feature type="region of interest" description="Disordered" evidence="1">
    <location>
        <begin position="123"/>
        <end position="159"/>
    </location>
</feature>
<proteinExistence type="predicted"/>